<reference evidence="1 2" key="1">
    <citation type="submission" date="2018-05" db="EMBL/GenBank/DDBJ databases">
        <title>The draft genome of strain NS-104.</title>
        <authorList>
            <person name="Hang P."/>
            <person name="Jiang J."/>
        </authorList>
    </citation>
    <scope>NUCLEOTIDE SEQUENCE [LARGE SCALE GENOMIC DNA]</scope>
    <source>
        <strain evidence="1 2">NS-104</strain>
    </source>
</reference>
<proteinExistence type="predicted"/>
<organism evidence="1 2">
    <name type="scientific">Metarhizobium album</name>
    <dbReference type="NCBI Taxonomy" id="2182425"/>
    <lineage>
        <taxon>Bacteria</taxon>
        <taxon>Pseudomonadati</taxon>
        <taxon>Pseudomonadota</taxon>
        <taxon>Alphaproteobacteria</taxon>
        <taxon>Hyphomicrobiales</taxon>
        <taxon>Rhizobiaceae</taxon>
        <taxon>Metarhizobium</taxon>
    </lineage>
</organism>
<keyword evidence="2" id="KW-1185">Reference proteome</keyword>
<name>A0A2U2DFR8_9HYPH</name>
<accession>A0A2U2DFR8</accession>
<dbReference type="AlphaFoldDB" id="A0A2U2DFR8"/>
<evidence type="ECO:0000313" key="1">
    <source>
        <dbReference type="EMBL" id="PWE52114.1"/>
    </source>
</evidence>
<comment type="caution">
    <text evidence="1">The sequence shown here is derived from an EMBL/GenBank/DDBJ whole genome shotgun (WGS) entry which is preliminary data.</text>
</comment>
<evidence type="ECO:0000313" key="2">
    <source>
        <dbReference type="Proteomes" id="UP000245252"/>
    </source>
</evidence>
<gene>
    <name evidence="1" type="ORF">DEM27_32775</name>
</gene>
<dbReference type="Proteomes" id="UP000245252">
    <property type="component" value="Unassembled WGS sequence"/>
</dbReference>
<protein>
    <submittedName>
        <fullName evidence="1">Uncharacterized protein</fullName>
    </submittedName>
</protein>
<sequence>MPADQLDLLYASLRKCRESGEVPLRSLPCDAVGIAVEFGNQAEIMWVVKLAKLYLKQEMAGRSSVKSDSGGAGG</sequence>
<dbReference type="EMBL" id="QFBC01000036">
    <property type="protein sequence ID" value="PWE52114.1"/>
    <property type="molecule type" value="Genomic_DNA"/>
</dbReference>